<dbReference type="SUPFAM" id="SSF47413">
    <property type="entry name" value="lambda repressor-like DNA-binding domains"/>
    <property type="match status" value="1"/>
</dbReference>
<dbReference type="Proteomes" id="UP000031847">
    <property type="component" value="Unassembled WGS sequence"/>
</dbReference>
<comment type="caution">
    <text evidence="1">The sequence shown here is derived from an EMBL/GenBank/DDBJ whole genome shotgun (WGS) entry which is preliminary data.</text>
</comment>
<accession>A0A0B8QZH1</accession>
<proteinExistence type="predicted"/>
<dbReference type="InterPro" id="IPR010982">
    <property type="entry name" value="Lambda_DNA-bd_dom_sf"/>
</dbReference>
<dbReference type="EMBL" id="BBSI01000013">
    <property type="protein sequence ID" value="GAM79384.1"/>
    <property type="molecule type" value="Genomic_DNA"/>
</dbReference>
<protein>
    <submittedName>
        <fullName evidence="1">Predicted transcriptional regulators</fullName>
    </submittedName>
</protein>
<evidence type="ECO:0000313" key="2">
    <source>
        <dbReference type="Proteomes" id="UP000031847"/>
    </source>
</evidence>
<name>A0A0B8QZH1_LACLL</name>
<evidence type="ECO:0000313" key="1">
    <source>
        <dbReference type="EMBL" id="GAM79384.1"/>
    </source>
</evidence>
<dbReference type="InterPro" id="IPR008003">
    <property type="entry name" value="DUF739"/>
</dbReference>
<dbReference type="AlphaFoldDB" id="A0A0B8QZH1"/>
<gene>
    <name evidence="1" type="ORF">JCM5805K_0491</name>
</gene>
<dbReference type="GO" id="GO:0003677">
    <property type="term" value="F:DNA binding"/>
    <property type="evidence" value="ECO:0007669"/>
    <property type="project" value="InterPro"/>
</dbReference>
<dbReference type="Pfam" id="PF05339">
    <property type="entry name" value="DUF739"/>
    <property type="match status" value="1"/>
</dbReference>
<organism evidence="1 2">
    <name type="scientific">Lactococcus lactis subsp. lactis</name>
    <name type="common">Streptococcus lactis</name>
    <dbReference type="NCBI Taxonomy" id="1360"/>
    <lineage>
        <taxon>Bacteria</taxon>
        <taxon>Bacillati</taxon>
        <taxon>Bacillota</taxon>
        <taxon>Bacilli</taxon>
        <taxon>Lactobacillales</taxon>
        <taxon>Streptococcaceae</taxon>
        <taxon>Lactococcus</taxon>
    </lineage>
</organism>
<reference evidence="1 2" key="1">
    <citation type="submission" date="2015-01" db="EMBL/GenBank/DDBJ databases">
        <title>Lactococcus lactis subsp.lactis JCM 5805 whole genome shotgun sequence.</title>
        <authorList>
            <person name="Fujii T."/>
            <person name="Tomita Y."/>
            <person name="Ikushima S."/>
            <person name="Fujiwara D."/>
        </authorList>
    </citation>
    <scope>NUCLEOTIDE SEQUENCE [LARGE SCALE GENOMIC DNA]</scope>
    <source>
        <strain evidence="1 2">JCM 5805</strain>
    </source>
</reference>
<sequence>MISLTMSREDWRTGSIPELPLLRMQKFNKQKGCIMTIDYSKLKGRIKEKYGSQQDFAKAIGLSEKIISDKLNNKSYWKQSDIDAATELLGIKKEDIGIYFFNKKVQKI</sequence>